<dbReference type="Proteomes" id="UP001146351">
    <property type="component" value="Unassembled WGS sequence"/>
</dbReference>
<dbReference type="EMBL" id="JAPQKO010000002">
    <property type="protein sequence ID" value="KAJ5180061.1"/>
    <property type="molecule type" value="Genomic_DNA"/>
</dbReference>
<gene>
    <name evidence="3" type="ORF">N7492_003271</name>
</gene>
<dbReference type="AlphaFoldDB" id="A0A9W9IQP0"/>
<dbReference type="OrthoDB" id="408631at2759"/>
<dbReference type="Gene3D" id="3.40.50.1820">
    <property type="entry name" value="alpha/beta hydrolase"/>
    <property type="match status" value="1"/>
</dbReference>
<dbReference type="GO" id="GO:0017000">
    <property type="term" value="P:antibiotic biosynthetic process"/>
    <property type="evidence" value="ECO:0007669"/>
    <property type="project" value="UniProtKB-ARBA"/>
</dbReference>
<dbReference type="SUPFAM" id="SSF53474">
    <property type="entry name" value="alpha/beta-Hydrolases"/>
    <property type="match status" value="1"/>
</dbReference>
<accession>A0A9W9IQP0</accession>
<evidence type="ECO:0000313" key="4">
    <source>
        <dbReference type="Proteomes" id="UP001146351"/>
    </source>
</evidence>
<evidence type="ECO:0000313" key="3">
    <source>
        <dbReference type="EMBL" id="KAJ5180061.1"/>
    </source>
</evidence>
<dbReference type="PANTHER" id="PTHR48081">
    <property type="entry name" value="AB HYDROLASE SUPERFAMILY PROTEIN C4A8.06C"/>
    <property type="match status" value="1"/>
</dbReference>
<dbReference type="InterPro" id="IPR013094">
    <property type="entry name" value="AB_hydrolase_3"/>
</dbReference>
<evidence type="ECO:0000256" key="1">
    <source>
        <dbReference type="ARBA" id="ARBA00022801"/>
    </source>
</evidence>
<reference evidence="3" key="1">
    <citation type="submission" date="2022-11" db="EMBL/GenBank/DDBJ databases">
        <authorList>
            <person name="Petersen C."/>
        </authorList>
    </citation>
    <scope>NUCLEOTIDE SEQUENCE</scope>
    <source>
        <strain evidence="3">IBT 21917</strain>
    </source>
</reference>
<feature type="domain" description="Alpha/beta hydrolase fold-3" evidence="2">
    <location>
        <begin position="126"/>
        <end position="349"/>
    </location>
</feature>
<protein>
    <recommendedName>
        <fullName evidence="2">Alpha/beta hydrolase fold-3 domain-containing protein</fullName>
    </recommendedName>
</protein>
<dbReference type="Pfam" id="PF07859">
    <property type="entry name" value="Abhydrolase_3"/>
    <property type="match status" value="1"/>
</dbReference>
<comment type="caution">
    <text evidence="3">The sequence shown here is derived from an EMBL/GenBank/DDBJ whole genome shotgun (WGS) entry which is preliminary data.</text>
</comment>
<dbReference type="GO" id="GO:0016787">
    <property type="term" value="F:hydrolase activity"/>
    <property type="evidence" value="ECO:0007669"/>
    <property type="project" value="UniProtKB-KW"/>
</dbReference>
<dbReference type="InterPro" id="IPR050300">
    <property type="entry name" value="GDXG_lipolytic_enzyme"/>
</dbReference>
<sequence>MSKSQPEQQSASPGDSRLHEFQAPHISQPLHNSIPPELLPRYDPVYVSYYNNFNAGRLNTHEVPIGEFRKNPSRYTISYGHLPGPDIFRITEQMCPVVGGEITIRIFEPAPKLNSQGQTQKRAAYINFHGGGWVFGGLSVDHDFCKRIVHGLDGDLVAFDVDYRLAPEHPYPISLEDCWAAFNWIRREKATEHHLDTNRFAVGGASAGGQLAAVISHMCRNEGIPLGLQILTVPVCDLHQVFTPEGEFDRENCPYHSYREMEFAPALPAARMAYFHRHFLGVPRPPPSEEDWKMSPMLASNFQGLAPALVSTAELDPLRDEGEAYAVKLEAAGNRVEFDRYPGAPHLFAVLAGILKGGRQYQDKVIAVLRREFGPKEC</sequence>
<name>A0A9W9IQP0_9EURO</name>
<dbReference type="GO" id="GO:0072330">
    <property type="term" value="P:monocarboxylic acid biosynthetic process"/>
    <property type="evidence" value="ECO:0007669"/>
    <property type="project" value="UniProtKB-ARBA"/>
</dbReference>
<organism evidence="3 4">
    <name type="scientific">Penicillium capsulatum</name>
    <dbReference type="NCBI Taxonomy" id="69766"/>
    <lineage>
        <taxon>Eukaryota</taxon>
        <taxon>Fungi</taxon>
        <taxon>Dikarya</taxon>
        <taxon>Ascomycota</taxon>
        <taxon>Pezizomycotina</taxon>
        <taxon>Eurotiomycetes</taxon>
        <taxon>Eurotiomycetidae</taxon>
        <taxon>Eurotiales</taxon>
        <taxon>Aspergillaceae</taxon>
        <taxon>Penicillium</taxon>
    </lineage>
</organism>
<dbReference type="PANTHER" id="PTHR48081:SF8">
    <property type="entry name" value="ALPHA_BETA HYDROLASE FOLD-3 DOMAIN-CONTAINING PROTEIN-RELATED"/>
    <property type="match status" value="1"/>
</dbReference>
<evidence type="ECO:0000259" key="2">
    <source>
        <dbReference type="Pfam" id="PF07859"/>
    </source>
</evidence>
<dbReference type="InterPro" id="IPR029058">
    <property type="entry name" value="AB_hydrolase_fold"/>
</dbReference>
<proteinExistence type="predicted"/>
<reference evidence="3" key="2">
    <citation type="journal article" date="2023" name="IMA Fungus">
        <title>Comparative genomic study of the Penicillium genus elucidates a diverse pangenome and 15 lateral gene transfer events.</title>
        <authorList>
            <person name="Petersen C."/>
            <person name="Sorensen T."/>
            <person name="Nielsen M.R."/>
            <person name="Sondergaard T.E."/>
            <person name="Sorensen J.L."/>
            <person name="Fitzpatrick D.A."/>
            <person name="Frisvad J.C."/>
            <person name="Nielsen K.L."/>
        </authorList>
    </citation>
    <scope>NUCLEOTIDE SEQUENCE</scope>
    <source>
        <strain evidence="3">IBT 21917</strain>
    </source>
</reference>
<keyword evidence="1" id="KW-0378">Hydrolase</keyword>
<keyword evidence="4" id="KW-1185">Reference proteome</keyword>